<proteinExistence type="predicted"/>
<sequence>MAKYTCSKTKDEILEIIAEEFRKVNKDYDDAMQNDNEKLKERNQGRYVAMFDLLHRLEIYEKE</sequence>
<organism evidence="1 2">
    <name type="scientific">Agathobacter rectalis</name>
    <dbReference type="NCBI Taxonomy" id="39491"/>
    <lineage>
        <taxon>Bacteria</taxon>
        <taxon>Bacillati</taxon>
        <taxon>Bacillota</taxon>
        <taxon>Clostridia</taxon>
        <taxon>Lachnospirales</taxon>
        <taxon>Lachnospiraceae</taxon>
        <taxon>Agathobacter</taxon>
    </lineage>
</organism>
<protein>
    <submittedName>
        <fullName evidence="1">Uncharacterized protein</fullName>
    </submittedName>
</protein>
<accession>A0A414ZRD7</accession>
<dbReference type="Proteomes" id="UP000285865">
    <property type="component" value="Unassembled WGS sequence"/>
</dbReference>
<dbReference type="RefSeq" id="WP_118257250.1">
    <property type="nucleotide sequence ID" value="NZ_QRKN01000001.1"/>
</dbReference>
<name>A0A414ZRD7_9FIRM</name>
<dbReference type="EMBL" id="QRKN01000001">
    <property type="protein sequence ID" value="RHI25774.1"/>
    <property type="molecule type" value="Genomic_DNA"/>
</dbReference>
<evidence type="ECO:0000313" key="1">
    <source>
        <dbReference type="EMBL" id="RHI25774.1"/>
    </source>
</evidence>
<evidence type="ECO:0000313" key="2">
    <source>
        <dbReference type="Proteomes" id="UP000285865"/>
    </source>
</evidence>
<reference evidence="1 2" key="1">
    <citation type="submission" date="2018-08" db="EMBL/GenBank/DDBJ databases">
        <title>A genome reference for cultivated species of the human gut microbiota.</title>
        <authorList>
            <person name="Zou Y."/>
            <person name="Xue W."/>
            <person name="Luo G."/>
        </authorList>
    </citation>
    <scope>NUCLEOTIDE SEQUENCE [LARGE SCALE GENOMIC DNA]</scope>
    <source>
        <strain evidence="1 2">AM16-11</strain>
    </source>
</reference>
<comment type="caution">
    <text evidence="1">The sequence shown here is derived from an EMBL/GenBank/DDBJ whole genome shotgun (WGS) entry which is preliminary data.</text>
</comment>
<gene>
    <name evidence="1" type="ORF">DW172_03580</name>
</gene>
<dbReference type="AlphaFoldDB" id="A0A414ZRD7"/>